<sequence>MRGPWRAALALALHIGFFVVSLGLVAGLLMMAGMTFRRDTVGGLKVAFAALVVGATLLFCLRAVLRNKVRPRGVPLDRVNQPNLWRTVDQLVDATDSPLPDEIRITSEPSVTVREDTALLGLRTRTRYLEIGLPLLAALTTSELGALLAHAVGRLTGRSRLAVTAHRVLASVQRTRDGLTAGPVKWLFAGYARVFTAIAVTTSRELVLAGDAAAVRVAGKRNAVMALRKSVAVELGWQDYTDEYLSMAATIGHAPDVLLGFRSFMDHPARKPALAERAKQAIAEETGELPVRTRVEMMKRLKSSDKEVDERPAFAILRKPRNAVPELEDNLLVDSLGPRLPWPDVVRQAGAAQAAEKAAQLSAAAHQCGLGVDPTIQGVLVAIHRGHGRDLINPVLNPGLHPSMIDQTAEDTLTDLLGCTVVDALVCAGRAHHELDWGGPPGVRLANGRPIDPDRLVRPAVTDPRLIPGLHRVLVDLGVPLHHTREPAEEPEPVLSGIVSPVQCSGESYDLLVTDRGLLLLPSDASAAKRLLAGTLAMLREAEEEQLSELASRPIPELRERSGAQWVDSRDVASARLDQDKTGWSLELDLYLDEYAMSTLDEVRVVSGRDEGVSVLALRSTADGVEHGEPYHGLSELMGARMELDEPALSLD</sequence>
<organism evidence="2 3">
    <name type="scientific">Saccharopolyspora flava</name>
    <dbReference type="NCBI Taxonomy" id="95161"/>
    <lineage>
        <taxon>Bacteria</taxon>
        <taxon>Bacillati</taxon>
        <taxon>Actinomycetota</taxon>
        <taxon>Actinomycetes</taxon>
        <taxon>Pseudonocardiales</taxon>
        <taxon>Pseudonocardiaceae</taxon>
        <taxon>Saccharopolyspora</taxon>
    </lineage>
</organism>
<evidence type="ECO:0000313" key="2">
    <source>
        <dbReference type="EMBL" id="SFS56651.1"/>
    </source>
</evidence>
<dbReference type="OrthoDB" id="155290at2"/>
<reference evidence="3" key="1">
    <citation type="submission" date="2016-10" db="EMBL/GenBank/DDBJ databases">
        <authorList>
            <person name="Varghese N."/>
            <person name="Submissions S."/>
        </authorList>
    </citation>
    <scope>NUCLEOTIDE SEQUENCE [LARGE SCALE GENOMIC DNA]</scope>
    <source>
        <strain evidence="3">DSM 44771</strain>
    </source>
</reference>
<keyword evidence="1" id="KW-0812">Transmembrane</keyword>
<feature type="transmembrane region" description="Helical" evidence="1">
    <location>
        <begin position="46"/>
        <end position="65"/>
    </location>
</feature>
<dbReference type="RefSeq" id="WP_093415475.1">
    <property type="nucleotide sequence ID" value="NZ_FOZX01000002.1"/>
</dbReference>
<gene>
    <name evidence="2" type="ORF">SAMN05660874_01970</name>
</gene>
<feature type="transmembrane region" description="Helical" evidence="1">
    <location>
        <begin position="7"/>
        <end position="34"/>
    </location>
</feature>
<dbReference type="STRING" id="95161.SAMN05660874_01970"/>
<dbReference type="EMBL" id="FOZX01000002">
    <property type="protein sequence ID" value="SFS56651.1"/>
    <property type="molecule type" value="Genomic_DNA"/>
</dbReference>
<keyword evidence="1" id="KW-0472">Membrane</keyword>
<accession>A0A1I6QVZ6</accession>
<dbReference type="Proteomes" id="UP000198852">
    <property type="component" value="Unassembled WGS sequence"/>
</dbReference>
<evidence type="ECO:0000256" key="1">
    <source>
        <dbReference type="SAM" id="Phobius"/>
    </source>
</evidence>
<dbReference type="GO" id="GO:0008233">
    <property type="term" value="F:peptidase activity"/>
    <property type="evidence" value="ECO:0007669"/>
    <property type="project" value="UniProtKB-KW"/>
</dbReference>
<proteinExistence type="predicted"/>
<feature type="transmembrane region" description="Helical" evidence="1">
    <location>
        <begin position="131"/>
        <end position="152"/>
    </location>
</feature>
<dbReference type="AlphaFoldDB" id="A0A1I6QVZ6"/>
<dbReference type="CDD" id="cd07328">
    <property type="entry name" value="M48_Ste24p_like"/>
    <property type="match status" value="1"/>
</dbReference>
<dbReference type="GO" id="GO:0006508">
    <property type="term" value="P:proteolysis"/>
    <property type="evidence" value="ECO:0007669"/>
    <property type="project" value="UniProtKB-KW"/>
</dbReference>
<keyword evidence="3" id="KW-1185">Reference proteome</keyword>
<keyword evidence="1" id="KW-1133">Transmembrane helix</keyword>
<keyword evidence="2" id="KW-0645">Protease</keyword>
<protein>
    <submittedName>
        <fullName evidence="2">Zn-dependent protease with chaperone function</fullName>
    </submittedName>
</protein>
<keyword evidence="2" id="KW-0378">Hydrolase</keyword>
<name>A0A1I6QVZ6_9PSEU</name>
<evidence type="ECO:0000313" key="3">
    <source>
        <dbReference type="Proteomes" id="UP000198852"/>
    </source>
</evidence>